<name>A0ABZ0LL41_9ACTN</name>
<organism evidence="1 2">
    <name type="scientific">Streptomyces solicathayae</name>
    <dbReference type="NCBI Taxonomy" id="3081768"/>
    <lineage>
        <taxon>Bacteria</taxon>
        <taxon>Bacillati</taxon>
        <taxon>Actinomycetota</taxon>
        <taxon>Actinomycetes</taxon>
        <taxon>Kitasatosporales</taxon>
        <taxon>Streptomycetaceae</taxon>
        <taxon>Streptomyces</taxon>
    </lineage>
</organism>
<reference evidence="1 2" key="1">
    <citation type="submission" date="2023-10" db="EMBL/GenBank/DDBJ databases">
        <title>The genome sequence of Streptomyces sp. HUAS YS2.</title>
        <authorList>
            <person name="Mo P."/>
        </authorList>
    </citation>
    <scope>NUCLEOTIDE SEQUENCE [LARGE SCALE GENOMIC DNA]</scope>
    <source>
        <strain evidence="1 2">HUAS YS2</strain>
    </source>
</reference>
<evidence type="ECO:0000313" key="2">
    <source>
        <dbReference type="Proteomes" id="UP001301731"/>
    </source>
</evidence>
<accession>A0ABZ0LL41</accession>
<protein>
    <submittedName>
        <fullName evidence="1">Uncharacterized protein</fullName>
    </submittedName>
</protein>
<evidence type="ECO:0000313" key="1">
    <source>
        <dbReference type="EMBL" id="WOX20000.1"/>
    </source>
</evidence>
<keyword evidence="2" id="KW-1185">Reference proteome</keyword>
<proteinExistence type="predicted"/>
<sequence length="55" mass="6125">MTRILHRGCVRQKHVDDLVVLVRSNLFSYQGLDPHAGEAKLADKRGKGVLVGRVD</sequence>
<gene>
    <name evidence="1" type="ORF">R2D22_00725</name>
</gene>
<dbReference type="EMBL" id="CP137573">
    <property type="protein sequence ID" value="WOX20000.1"/>
    <property type="molecule type" value="Genomic_DNA"/>
</dbReference>
<dbReference type="Proteomes" id="UP001301731">
    <property type="component" value="Chromosome"/>
</dbReference>